<feature type="transmembrane region" description="Helical" evidence="5">
    <location>
        <begin position="105"/>
        <end position="123"/>
    </location>
</feature>
<feature type="transmembrane region" description="Helical" evidence="5">
    <location>
        <begin position="74"/>
        <end position="99"/>
    </location>
</feature>
<dbReference type="PROSITE" id="PS50850">
    <property type="entry name" value="MFS"/>
    <property type="match status" value="1"/>
</dbReference>
<evidence type="ECO:0000256" key="3">
    <source>
        <dbReference type="ARBA" id="ARBA00022989"/>
    </source>
</evidence>
<feature type="transmembrane region" description="Helical" evidence="5">
    <location>
        <begin position="166"/>
        <end position="186"/>
    </location>
</feature>
<evidence type="ECO:0000313" key="7">
    <source>
        <dbReference type="EMBL" id="MDR4952324.1"/>
    </source>
</evidence>
<evidence type="ECO:0000256" key="4">
    <source>
        <dbReference type="ARBA" id="ARBA00023136"/>
    </source>
</evidence>
<evidence type="ECO:0000256" key="1">
    <source>
        <dbReference type="ARBA" id="ARBA00004141"/>
    </source>
</evidence>
<dbReference type="EMBL" id="JAVIXS010000006">
    <property type="protein sequence ID" value="MDR4952324.1"/>
    <property type="molecule type" value="Genomic_DNA"/>
</dbReference>
<evidence type="ECO:0000313" key="8">
    <source>
        <dbReference type="Proteomes" id="UP001260959"/>
    </source>
</evidence>
<evidence type="ECO:0000256" key="2">
    <source>
        <dbReference type="ARBA" id="ARBA00022692"/>
    </source>
</evidence>
<organism evidence="7 8">
    <name type="scientific">Chryseobacterium metallicongregator</name>
    <dbReference type="NCBI Taxonomy" id="3073042"/>
    <lineage>
        <taxon>Bacteria</taxon>
        <taxon>Pseudomonadati</taxon>
        <taxon>Bacteroidota</taxon>
        <taxon>Flavobacteriia</taxon>
        <taxon>Flavobacteriales</taxon>
        <taxon>Weeksellaceae</taxon>
        <taxon>Chryseobacterium group</taxon>
        <taxon>Chryseobacterium</taxon>
    </lineage>
</organism>
<comment type="caution">
    <text evidence="7">The sequence shown here is derived from an EMBL/GenBank/DDBJ whole genome shotgun (WGS) entry which is preliminary data.</text>
</comment>
<feature type="transmembrane region" description="Helical" evidence="5">
    <location>
        <begin position="268"/>
        <end position="288"/>
    </location>
</feature>
<dbReference type="SUPFAM" id="SSF103473">
    <property type="entry name" value="MFS general substrate transporter"/>
    <property type="match status" value="1"/>
</dbReference>
<feature type="transmembrane region" description="Helical" evidence="5">
    <location>
        <begin position="334"/>
        <end position="352"/>
    </location>
</feature>
<gene>
    <name evidence="7" type="ORF">REB14_09085</name>
</gene>
<proteinExistence type="predicted"/>
<sequence length="468" mass="51981">MKRKYLKLIVVLFGQLLTIMDIFIINVSIPSIQRDLHASHGEMQFMIAAYLIGFASLLITGGRLGDLYGRKKMYVIGLLAFMISSVACGISVGAGQLVISRFVQGISAAMMAPQVLSMIQILFSDHRERTKAMGWYGITIGIGTVLGQFLGGYFSSLTVMEESWRLIFLMNIPIGLPAIFLTLKLLDESKISVKQPFDIGGVLILSAGLFCATYALTMSEYDGLHFKSVSLMMVSAGILFIFIKNQKKKIQKEHAYLIDFELFCYKNFNLGIIAVSFFFIMLDSYFYILSLFFQDGLKISPLAAGEIIGFQGLGFILASFISVRLILKYGKKALIAGLSFIMIILIVQLFLFRIQTNFMVFCLLLFLHGLGIGFVIPSLANIAMSGMSEKLSGNASGVYNTFQQIAAIVGIVAVGSVFYYVLGVKPSIEYYQEAFSVALLINIFCLIFVMICVFKVPDEVLPEMRHRK</sequence>
<dbReference type="PANTHER" id="PTHR42718">
    <property type="entry name" value="MAJOR FACILITATOR SUPERFAMILY MULTIDRUG TRANSPORTER MFSC"/>
    <property type="match status" value="1"/>
</dbReference>
<dbReference type="InterPro" id="IPR011701">
    <property type="entry name" value="MFS"/>
</dbReference>
<feature type="transmembrane region" description="Helical" evidence="5">
    <location>
        <begin position="5"/>
        <end position="25"/>
    </location>
</feature>
<reference evidence="7 8" key="1">
    <citation type="submission" date="2023-08" db="EMBL/GenBank/DDBJ databases">
        <authorList>
            <person name="Maltman C."/>
        </authorList>
    </citation>
    <scope>NUCLEOTIDE SEQUENCE [LARGE SCALE GENOMIC DNA]</scope>
    <source>
        <strain evidence="7 8">ES2</strain>
    </source>
</reference>
<feature type="transmembrane region" description="Helical" evidence="5">
    <location>
        <begin position="308"/>
        <end position="327"/>
    </location>
</feature>
<feature type="transmembrane region" description="Helical" evidence="5">
    <location>
        <begin position="198"/>
        <end position="218"/>
    </location>
</feature>
<dbReference type="PANTHER" id="PTHR42718:SF39">
    <property type="entry name" value="ACTINORHODIN TRANSPORTER-RELATED"/>
    <property type="match status" value="1"/>
</dbReference>
<keyword evidence="2 5" id="KW-0812">Transmembrane</keyword>
<dbReference type="Gene3D" id="1.20.1720.10">
    <property type="entry name" value="Multidrug resistance protein D"/>
    <property type="match status" value="1"/>
</dbReference>
<dbReference type="Proteomes" id="UP001260959">
    <property type="component" value="Unassembled WGS sequence"/>
</dbReference>
<dbReference type="RefSeq" id="WP_309522015.1">
    <property type="nucleotide sequence ID" value="NZ_JAVIXS010000006.1"/>
</dbReference>
<evidence type="ECO:0000256" key="5">
    <source>
        <dbReference type="SAM" id="Phobius"/>
    </source>
</evidence>
<keyword evidence="3 5" id="KW-1133">Transmembrane helix</keyword>
<dbReference type="InterPro" id="IPR036259">
    <property type="entry name" value="MFS_trans_sf"/>
</dbReference>
<feature type="transmembrane region" description="Helical" evidence="5">
    <location>
        <begin position="135"/>
        <end position="154"/>
    </location>
</feature>
<feature type="transmembrane region" description="Helical" evidence="5">
    <location>
        <begin position="358"/>
        <end position="384"/>
    </location>
</feature>
<comment type="subcellular location">
    <subcellularLocation>
        <location evidence="1">Membrane</location>
        <topology evidence="1">Multi-pass membrane protein</topology>
    </subcellularLocation>
</comment>
<feature type="transmembrane region" description="Helical" evidence="5">
    <location>
        <begin position="45"/>
        <end position="62"/>
    </location>
</feature>
<dbReference type="Pfam" id="PF07690">
    <property type="entry name" value="MFS_1"/>
    <property type="match status" value="1"/>
</dbReference>
<dbReference type="CDD" id="cd17321">
    <property type="entry name" value="MFS_MMR_MDR_like"/>
    <property type="match status" value="1"/>
</dbReference>
<protein>
    <submittedName>
        <fullName evidence="7">MFS transporter</fullName>
    </submittedName>
</protein>
<feature type="transmembrane region" description="Helical" evidence="5">
    <location>
        <begin position="434"/>
        <end position="457"/>
    </location>
</feature>
<keyword evidence="4 5" id="KW-0472">Membrane</keyword>
<dbReference type="Gene3D" id="1.20.1250.20">
    <property type="entry name" value="MFS general substrate transporter like domains"/>
    <property type="match status" value="1"/>
</dbReference>
<feature type="transmembrane region" description="Helical" evidence="5">
    <location>
        <begin position="224"/>
        <end position="243"/>
    </location>
</feature>
<feature type="transmembrane region" description="Helical" evidence="5">
    <location>
        <begin position="405"/>
        <end position="422"/>
    </location>
</feature>
<feature type="domain" description="Major facilitator superfamily (MFS) profile" evidence="6">
    <location>
        <begin position="7"/>
        <end position="460"/>
    </location>
</feature>
<evidence type="ECO:0000259" key="6">
    <source>
        <dbReference type="PROSITE" id="PS50850"/>
    </source>
</evidence>
<accession>A0ABU1E3F0</accession>
<dbReference type="InterPro" id="IPR020846">
    <property type="entry name" value="MFS_dom"/>
</dbReference>
<keyword evidence="8" id="KW-1185">Reference proteome</keyword>
<name>A0ABU1E3F0_9FLAO</name>